<gene>
    <name evidence="3" type="ORF">Dfulv_03110</name>
</gene>
<dbReference type="Pfam" id="PF20990">
    <property type="entry name" value="DUF2207_C"/>
    <property type="match status" value="1"/>
</dbReference>
<feature type="transmembrane region" description="Helical" evidence="1">
    <location>
        <begin position="169"/>
        <end position="187"/>
    </location>
</feature>
<sequence>MDWPPLLQFSVPLTLAVWVVFAVVALWRSRSRLPEPGATRTEPPGDEPPAVVSLMVNRWRADEDAIDSTLLDLAARGFLELRQPGEDPAETTVRLRKGDGRSLTPYEQQILDRVHRLSTNGETSLSSLAFGSWSEARRWRGAFYRAVIEEARNRGLSVRRLSRKTTRSLLLSAIVPAVLMWVTWFWVAVELNANLADQISGATLAAIGLFIVLYLVVDFGWSDQTTPEGLASMEGWLAYRAHLVAVDGVADLAPADIASWGRDMAFASALGVLSTDEALVRLTPQARLRGRQA</sequence>
<proteinExistence type="predicted"/>
<evidence type="ECO:0000313" key="3">
    <source>
        <dbReference type="EMBL" id="UWP83308.1"/>
    </source>
</evidence>
<evidence type="ECO:0000313" key="4">
    <source>
        <dbReference type="Proteomes" id="UP001059617"/>
    </source>
</evidence>
<keyword evidence="1" id="KW-0812">Transmembrane</keyword>
<feature type="transmembrane region" description="Helical" evidence="1">
    <location>
        <begin position="199"/>
        <end position="217"/>
    </location>
</feature>
<feature type="domain" description="Predicted membrane protein YciQ-like C-terminal" evidence="2">
    <location>
        <begin position="42"/>
        <end position="272"/>
    </location>
</feature>
<dbReference type="EMBL" id="CP073720">
    <property type="protein sequence ID" value="UWP83308.1"/>
    <property type="molecule type" value="Genomic_DNA"/>
</dbReference>
<protein>
    <submittedName>
        <fullName evidence="3">DUF2207 domain-containing protein</fullName>
    </submittedName>
</protein>
<organism evidence="3 4">
    <name type="scientific">Dactylosporangium fulvum</name>
    <dbReference type="NCBI Taxonomy" id="53359"/>
    <lineage>
        <taxon>Bacteria</taxon>
        <taxon>Bacillati</taxon>
        <taxon>Actinomycetota</taxon>
        <taxon>Actinomycetes</taxon>
        <taxon>Micromonosporales</taxon>
        <taxon>Micromonosporaceae</taxon>
        <taxon>Dactylosporangium</taxon>
    </lineage>
</organism>
<keyword evidence="4" id="KW-1185">Reference proteome</keyword>
<feature type="transmembrane region" description="Helical" evidence="1">
    <location>
        <begin position="6"/>
        <end position="27"/>
    </location>
</feature>
<accession>A0ABY5W3L2</accession>
<evidence type="ECO:0000256" key="1">
    <source>
        <dbReference type="SAM" id="Phobius"/>
    </source>
</evidence>
<reference evidence="3" key="1">
    <citation type="submission" date="2021-04" db="EMBL/GenBank/DDBJ databases">
        <authorList>
            <person name="Hartkoorn R.C."/>
            <person name="Beaudoing E."/>
            <person name="Hot D."/>
        </authorList>
    </citation>
    <scope>NUCLEOTIDE SEQUENCE</scope>
    <source>
        <strain evidence="3">NRRL B-16292</strain>
    </source>
</reference>
<dbReference type="Proteomes" id="UP001059617">
    <property type="component" value="Chromosome"/>
</dbReference>
<keyword evidence="1" id="KW-1133">Transmembrane helix</keyword>
<evidence type="ECO:0000259" key="2">
    <source>
        <dbReference type="Pfam" id="PF20990"/>
    </source>
</evidence>
<keyword evidence="1" id="KW-0472">Membrane</keyword>
<dbReference type="InterPro" id="IPR048389">
    <property type="entry name" value="YciQ-like_C"/>
</dbReference>
<dbReference type="RefSeq" id="WP_259861091.1">
    <property type="nucleotide sequence ID" value="NZ_BAAAST010000047.1"/>
</dbReference>
<name>A0ABY5W3L2_9ACTN</name>
<reference evidence="3" key="2">
    <citation type="submission" date="2022-09" db="EMBL/GenBank/DDBJ databases">
        <title>Biosynthetic gene clusters of Dactylosporangioum fulvum.</title>
        <authorList>
            <person name="Caradec T."/>
        </authorList>
    </citation>
    <scope>NUCLEOTIDE SEQUENCE</scope>
    <source>
        <strain evidence="3">NRRL B-16292</strain>
    </source>
</reference>